<protein>
    <submittedName>
        <fullName evidence="1">Uncharacterized protein</fullName>
    </submittedName>
</protein>
<organism evidence="1 2">
    <name type="scientific">Paenibacillus elgii</name>
    <dbReference type="NCBI Taxonomy" id="189691"/>
    <lineage>
        <taxon>Bacteria</taxon>
        <taxon>Bacillati</taxon>
        <taxon>Bacillota</taxon>
        <taxon>Bacilli</taxon>
        <taxon>Bacillales</taxon>
        <taxon>Paenibacillaceae</taxon>
        <taxon>Paenibacillus</taxon>
    </lineage>
</organism>
<proteinExistence type="predicted"/>
<dbReference type="EMBL" id="PYHP01000033">
    <property type="protein sequence ID" value="PUA38781.1"/>
    <property type="molecule type" value="Genomic_DNA"/>
</dbReference>
<dbReference type="GO" id="GO:0015031">
    <property type="term" value="P:protein transport"/>
    <property type="evidence" value="ECO:0007669"/>
    <property type="project" value="UniProtKB-KW"/>
</dbReference>
<accession>A0A2T6G3P0</accession>
<reference evidence="1 2" key="1">
    <citation type="submission" date="2018-03" db="EMBL/GenBank/DDBJ databases">
        <title>Genome sequence of Paenibacillus elgii strain AC13 an antimicrobial compound producing bacteria.</title>
        <authorList>
            <person name="Kurokawa A.S."/>
            <person name="Araujo J.F."/>
            <person name="Costa R.A."/>
            <person name="Ortega D.B."/>
            <person name="Pires A.S."/>
            <person name="Pappas G.J.Jr."/>
            <person name="Franco O.L."/>
            <person name="Barreto C."/>
            <person name="Magalhaes B.S."/>
            <person name="Kruger R.H."/>
        </authorList>
    </citation>
    <scope>NUCLEOTIDE SEQUENCE [LARGE SCALE GENOMIC DNA]</scope>
    <source>
        <strain evidence="1 2">AC13</strain>
    </source>
</reference>
<dbReference type="RefSeq" id="WP_223275581.1">
    <property type="nucleotide sequence ID" value="NZ_PYHP01000033.1"/>
</dbReference>
<dbReference type="Proteomes" id="UP000244184">
    <property type="component" value="Unassembled WGS sequence"/>
</dbReference>
<dbReference type="AlphaFoldDB" id="A0A2T6G3P0"/>
<gene>
    <name evidence="1" type="ORF">C8Z91_13865</name>
</gene>
<evidence type="ECO:0000313" key="2">
    <source>
        <dbReference type="Proteomes" id="UP000244184"/>
    </source>
</evidence>
<evidence type="ECO:0000313" key="1">
    <source>
        <dbReference type="EMBL" id="PUA38781.1"/>
    </source>
</evidence>
<name>A0A2T6G3P0_9BACL</name>
<comment type="caution">
    <text evidence="1">The sequence shown here is derived from an EMBL/GenBank/DDBJ whole genome shotgun (WGS) entry which is preliminary data.</text>
</comment>
<dbReference type="GO" id="GO:0016020">
    <property type="term" value="C:membrane"/>
    <property type="evidence" value="ECO:0007669"/>
    <property type="project" value="UniProtKB-ARBA"/>
</dbReference>
<sequence length="63" mass="6746">MSSFVLVVLILCHPSKLSQLGRAVGTTLSEFAGEAGAGGGNRDEWHHWGRIRTNVDKNLSGPN</sequence>